<dbReference type="Gene3D" id="3.40.50.2300">
    <property type="match status" value="1"/>
</dbReference>
<feature type="compositionally biased region" description="Pro residues" evidence="6">
    <location>
        <begin position="18"/>
        <end position="29"/>
    </location>
</feature>
<evidence type="ECO:0000313" key="10">
    <source>
        <dbReference type="Proteomes" id="UP000442707"/>
    </source>
</evidence>
<dbReference type="PANTHER" id="PTHR43214">
    <property type="entry name" value="TWO-COMPONENT RESPONSE REGULATOR"/>
    <property type="match status" value="1"/>
</dbReference>
<proteinExistence type="predicted"/>
<evidence type="ECO:0000256" key="1">
    <source>
        <dbReference type="ARBA" id="ARBA00022553"/>
    </source>
</evidence>
<dbReference type="SUPFAM" id="SSF52172">
    <property type="entry name" value="CheY-like"/>
    <property type="match status" value="1"/>
</dbReference>
<comment type="caution">
    <text evidence="9">The sequence shown here is derived from an EMBL/GenBank/DDBJ whole genome shotgun (WGS) entry which is preliminary data.</text>
</comment>
<evidence type="ECO:0000256" key="4">
    <source>
        <dbReference type="ARBA" id="ARBA00023163"/>
    </source>
</evidence>
<evidence type="ECO:0000313" key="9">
    <source>
        <dbReference type="EMBL" id="KAB1143468.1"/>
    </source>
</evidence>
<name>A0A6H9UUE0_9ACTN</name>
<dbReference type="EMBL" id="VZRB01000019">
    <property type="protein sequence ID" value="KAB1143468.1"/>
    <property type="molecule type" value="Genomic_DNA"/>
</dbReference>
<evidence type="ECO:0000259" key="7">
    <source>
        <dbReference type="PROSITE" id="PS50043"/>
    </source>
</evidence>
<keyword evidence="3" id="KW-0238">DNA-binding</keyword>
<gene>
    <name evidence="9" type="ORF">F7R91_25190</name>
</gene>
<feature type="domain" description="Response regulatory" evidence="8">
    <location>
        <begin position="64"/>
        <end position="179"/>
    </location>
</feature>
<dbReference type="CDD" id="cd17535">
    <property type="entry name" value="REC_NarL-like"/>
    <property type="match status" value="1"/>
</dbReference>
<evidence type="ECO:0000256" key="3">
    <source>
        <dbReference type="ARBA" id="ARBA00023125"/>
    </source>
</evidence>
<dbReference type="Proteomes" id="UP000442707">
    <property type="component" value="Unassembled WGS sequence"/>
</dbReference>
<dbReference type="GO" id="GO:0003677">
    <property type="term" value="F:DNA binding"/>
    <property type="evidence" value="ECO:0007669"/>
    <property type="project" value="UniProtKB-KW"/>
</dbReference>
<dbReference type="Pfam" id="PF00072">
    <property type="entry name" value="Response_reg"/>
    <property type="match status" value="1"/>
</dbReference>
<dbReference type="InterPro" id="IPR000792">
    <property type="entry name" value="Tscrpt_reg_LuxR_C"/>
</dbReference>
<keyword evidence="4" id="KW-0804">Transcription</keyword>
<dbReference type="SMART" id="SM00421">
    <property type="entry name" value="HTH_LUXR"/>
    <property type="match status" value="1"/>
</dbReference>
<feature type="modified residue" description="4-aspartylphosphate" evidence="5">
    <location>
        <position position="114"/>
    </location>
</feature>
<dbReference type="AlphaFoldDB" id="A0A6H9UUE0"/>
<evidence type="ECO:0000259" key="8">
    <source>
        <dbReference type="PROSITE" id="PS50110"/>
    </source>
</evidence>
<dbReference type="PROSITE" id="PS50110">
    <property type="entry name" value="RESPONSE_REGULATORY"/>
    <property type="match status" value="1"/>
</dbReference>
<sequence length="287" mass="31240">MPPRAPGSPVCASCAPRSAPPSTSPPPAAEAPVWRPACRWQAARQRQDVPDRMPEIGADMNPIRVLIAEDEPVARQGMRVWLEESGIEVVAEAGTGVQAVELARAHHVDVVVMDLNMPEQDGITATREIRRTRPHSRILAFTSFSDIRHLRAAVRAGVHGFVLKDRESDDLVRAVRALADGEAHFGPGTADHVVALLQEIPEQPCPPDLQDLSATQLRILSLMVDGYDDPAVARLLFLQLKTVRSRVSEMKETTGLRTRAELIALARRAGMGSPFPSTSAWDAQSPS</sequence>
<dbReference type="GO" id="GO:0000160">
    <property type="term" value="P:phosphorelay signal transduction system"/>
    <property type="evidence" value="ECO:0007669"/>
    <property type="project" value="InterPro"/>
</dbReference>
<dbReference type="InterPro" id="IPR001789">
    <property type="entry name" value="Sig_transdc_resp-reg_receiver"/>
</dbReference>
<keyword evidence="2" id="KW-0805">Transcription regulation</keyword>
<dbReference type="PROSITE" id="PS50043">
    <property type="entry name" value="HTH_LUXR_2"/>
    <property type="match status" value="1"/>
</dbReference>
<keyword evidence="1 5" id="KW-0597">Phosphoprotein</keyword>
<dbReference type="SUPFAM" id="SSF46894">
    <property type="entry name" value="C-terminal effector domain of the bipartite response regulators"/>
    <property type="match status" value="1"/>
</dbReference>
<organism evidence="9 10">
    <name type="scientific">Streptomyces luteolifulvus</name>
    <dbReference type="NCBI Taxonomy" id="2615112"/>
    <lineage>
        <taxon>Bacteria</taxon>
        <taxon>Bacillati</taxon>
        <taxon>Actinomycetota</taxon>
        <taxon>Actinomycetes</taxon>
        <taxon>Kitasatosporales</taxon>
        <taxon>Streptomycetaceae</taxon>
        <taxon>Streptomyces</taxon>
    </lineage>
</organism>
<dbReference type="PANTHER" id="PTHR43214:SF24">
    <property type="entry name" value="TRANSCRIPTIONAL REGULATORY PROTEIN NARL-RELATED"/>
    <property type="match status" value="1"/>
</dbReference>
<reference evidence="9 10" key="1">
    <citation type="submission" date="2019-09" db="EMBL/GenBank/DDBJ databases">
        <title>Screening of Novel Bioactive Compounds from Soil-Associated.</title>
        <authorList>
            <person name="Zhao S."/>
        </authorList>
    </citation>
    <scope>NUCLEOTIDE SEQUENCE [LARGE SCALE GENOMIC DNA]</scope>
    <source>
        <strain evidence="9 10">HIT-DPA4</strain>
    </source>
</reference>
<dbReference type="InterPro" id="IPR039420">
    <property type="entry name" value="WalR-like"/>
</dbReference>
<dbReference type="GO" id="GO:0006355">
    <property type="term" value="P:regulation of DNA-templated transcription"/>
    <property type="evidence" value="ECO:0007669"/>
    <property type="project" value="InterPro"/>
</dbReference>
<feature type="compositionally biased region" description="Low complexity" evidence="6">
    <location>
        <begin position="8"/>
        <end position="17"/>
    </location>
</feature>
<feature type="region of interest" description="Disordered" evidence="6">
    <location>
        <begin position="1"/>
        <end position="33"/>
    </location>
</feature>
<evidence type="ECO:0000256" key="2">
    <source>
        <dbReference type="ARBA" id="ARBA00023015"/>
    </source>
</evidence>
<keyword evidence="10" id="KW-1185">Reference proteome</keyword>
<dbReference type="InterPro" id="IPR011006">
    <property type="entry name" value="CheY-like_superfamily"/>
</dbReference>
<accession>A0A6H9UUE0</accession>
<dbReference type="InterPro" id="IPR058245">
    <property type="entry name" value="NreC/VraR/RcsB-like_REC"/>
</dbReference>
<dbReference type="InterPro" id="IPR016032">
    <property type="entry name" value="Sig_transdc_resp-reg_C-effctor"/>
</dbReference>
<dbReference type="SMART" id="SM00448">
    <property type="entry name" value="REC"/>
    <property type="match status" value="1"/>
</dbReference>
<evidence type="ECO:0000256" key="5">
    <source>
        <dbReference type="PROSITE-ProRule" id="PRU00169"/>
    </source>
</evidence>
<evidence type="ECO:0000256" key="6">
    <source>
        <dbReference type="SAM" id="MobiDB-lite"/>
    </source>
</evidence>
<feature type="domain" description="HTH luxR-type" evidence="7">
    <location>
        <begin position="208"/>
        <end position="270"/>
    </location>
</feature>
<protein>
    <submittedName>
        <fullName evidence="9">Response regulator transcription factor</fullName>
    </submittedName>
</protein>